<gene>
    <name evidence="3" type="ORF">MGAL_10B006288</name>
</gene>
<evidence type="ECO:0000256" key="1">
    <source>
        <dbReference type="SAM" id="Coils"/>
    </source>
</evidence>
<dbReference type="EMBL" id="UYJE01003796">
    <property type="protein sequence ID" value="VDI22498.1"/>
    <property type="molecule type" value="Genomic_DNA"/>
</dbReference>
<comment type="caution">
    <text evidence="3">The sequence shown here is derived from an EMBL/GenBank/DDBJ whole genome shotgun (WGS) entry which is preliminary data.</text>
</comment>
<evidence type="ECO:0000256" key="2">
    <source>
        <dbReference type="SAM" id="SignalP"/>
    </source>
</evidence>
<protein>
    <submittedName>
        <fullName evidence="3">Uncharacterized protein</fullName>
    </submittedName>
</protein>
<dbReference type="AlphaFoldDB" id="A0A8B6DQZ3"/>
<feature type="coiled-coil region" evidence="1">
    <location>
        <begin position="91"/>
        <end position="168"/>
    </location>
</feature>
<proteinExistence type="predicted"/>
<keyword evidence="4" id="KW-1185">Reference proteome</keyword>
<dbReference type="Proteomes" id="UP000596742">
    <property type="component" value="Unassembled WGS sequence"/>
</dbReference>
<reference evidence="3" key="1">
    <citation type="submission" date="2018-11" db="EMBL/GenBank/DDBJ databases">
        <authorList>
            <person name="Alioto T."/>
            <person name="Alioto T."/>
        </authorList>
    </citation>
    <scope>NUCLEOTIDE SEQUENCE</scope>
</reference>
<name>A0A8B6DQZ3_MYTGA</name>
<evidence type="ECO:0000313" key="3">
    <source>
        <dbReference type="EMBL" id="VDI22498.1"/>
    </source>
</evidence>
<feature type="chain" id="PRO_5032348796" evidence="2">
    <location>
        <begin position="18"/>
        <end position="223"/>
    </location>
</feature>
<sequence>MASMLYILSCLCFSSNAFLLDTNTPGQVGNLMTDNHYDYLLKLFMDERSARLQLQQYVVNQQQQITILSGLQARLEKVENATISMGQTSVTSGVDRKYEELEKKYEALQNNQMKLNDELNISKNRTRDLEKEVEILKQTKTINQLQTLSTLQQNVQSIQANLNSLISNSQARGQDIVSIHSEMRENKHKIQSLEHTTVKNISNLELSMNQKETVLEKKLYIVV</sequence>
<evidence type="ECO:0000313" key="4">
    <source>
        <dbReference type="Proteomes" id="UP000596742"/>
    </source>
</evidence>
<keyword evidence="2" id="KW-0732">Signal</keyword>
<feature type="signal peptide" evidence="2">
    <location>
        <begin position="1"/>
        <end position="17"/>
    </location>
</feature>
<dbReference type="OrthoDB" id="10608266at2759"/>
<organism evidence="3 4">
    <name type="scientific">Mytilus galloprovincialis</name>
    <name type="common">Mediterranean mussel</name>
    <dbReference type="NCBI Taxonomy" id="29158"/>
    <lineage>
        <taxon>Eukaryota</taxon>
        <taxon>Metazoa</taxon>
        <taxon>Spiralia</taxon>
        <taxon>Lophotrochozoa</taxon>
        <taxon>Mollusca</taxon>
        <taxon>Bivalvia</taxon>
        <taxon>Autobranchia</taxon>
        <taxon>Pteriomorphia</taxon>
        <taxon>Mytilida</taxon>
        <taxon>Mytiloidea</taxon>
        <taxon>Mytilidae</taxon>
        <taxon>Mytilinae</taxon>
        <taxon>Mytilus</taxon>
    </lineage>
</organism>
<keyword evidence="1" id="KW-0175">Coiled coil</keyword>
<accession>A0A8B6DQZ3</accession>